<accession>E3NVS0</accession>
<dbReference type="CTD" id="9820689"/>
<feature type="domain" description="F-box" evidence="1">
    <location>
        <begin position="6"/>
        <end position="52"/>
    </location>
</feature>
<dbReference type="RefSeq" id="XP_003087501.2">
    <property type="nucleotide sequence ID" value="XM_003087453.2"/>
</dbReference>
<dbReference type="Proteomes" id="UP000008281">
    <property type="component" value="Unassembled WGS sequence"/>
</dbReference>
<dbReference type="AlphaFoldDB" id="E3NVS0"/>
<dbReference type="FunCoup" id="E3NVS0">
    <property type="interactions" value="539"/>
</dbReference>
<evidence type="ECO:0000313" key="3">
    <source>
        <dbReference type="Proteomes" id="UP000008281"/>
    </source>
</evidence>
<sequence length="333" mass="39740">MDPPNPFPILRLPFLAIEEIFKAMDPIEIINFSMISKRTKGIAMHMSFYPKYKLELYMHQRLEIRLHGTNDVVSCFYVMTSNKHMDGKIVEKSFGRYITRRVFKYDPFDEWKHLFKYIDEIFKKQAIDVLTMTLTGFVDQKISIIDFLKANEISVDECNLYQRDKQINVDKHTAYLLNNIKINSVLCYDVYINNDGFNPKIPKNLQELRIYNSKWIGYERLLKIDCKSVILEKNRISNEQWNSFIKKWIAMETNQNLEYLELDYREIEEFRTFVLYDIPHEVVDGAVKRILKTRRNETEEISGGIDIRRIDGKTATFFVYRELRKESFAMSIH</sequence>
<dbReference type="KEGG" id="crq:GCK72_015421"/>
<protein>
    <recommendedName>
        <fullName evidence="1">F-box domain-containing protein</fullName>
    </recommendedName>
</protein>
<dbReference type="HOGENOM" id="CLU_028840_3_1_1"/>
<reference evidence="2" key="1">
    <citation type="submission" date="2007-07" db="EMBL/GenBank/DDBJ databases">
        <title>PCAP assembly of the Caenorhabditis remanei genome.</title>
        <authorList>
            <consortium name="The Caenorhabditis remanei Sequencing Consortium"/>
            <person name="Wilson R.K."/>
        </authorList>
    </citation>
    <scope>NUCLEOTIDE SEQUENCE [LARGE SCALE GENOMIC DNA]</scope>
    <source>
        <strain evidence="2">PB4641</strain>
    </source>
</reference>
<dbReference type="InterPro" id="IPR001810">
    <property type="entry name" value="F-box_dom"/>
</dbReference>
<dbReference type="InParanoid" id="E3NVS0"/>
<evidence type="ECO:0000259" key="1">
    <source>
        <dbReference type="PROSITE" id="PS50181"/>
    </source>
</evidence>
<dbReference type="GeneID" id="9820689"/>
<dbReference type="Pfam" id="PF00646">
    <property type="entry name" value="F-box"/>
    <property type="match status" value="1"/>
</dbReference>
<dbReference type="EMBL" id="DS271102">
    <property type="protein sequence ID" value="EFO99029.1"/>
    <property type="molecule type" value="Genomic_DNA"/>
</dbReference>
<dbReference type="InterPro" id="IPR012885">
    <property type="entry name" value="F-box_Sdz-33"/>
</dbReference>
<proteinExistence type="predicted"/>
<evidence type="ECO:0000313" key="2">
    <source>
        <dbReference type="EMBL" id="EFO99029.1"/>
    </source>
</evidence>
<organism evidence="3">
    <name type="scientific">Caenorhabditis remanei</name>
    <name type="common">Caenorhabditis vulgaris</name>
    <dbReference type="NCBI Taxonomy" id="31234"/>
    <lineage>
        <taxon>Eukaryota</taxon>
        <taxon>Metazoa</taxon>
        <taxon>Ecdysozoa</taxon>
        <taxon>Nematoda</taxon>
        <taxon>Chromadorea</taxon>
        <taxon>Rhabditida</taxon>
        <taxon>Rhabditina</taxon>
        <taxon>Rhabditomorpha</taxon>
        <taxon>Rhabditoidea</taxon>
        <taxon>Rhabditidae</taxon>
        <taxon>Peloderinae</taxon>
        <taxon>Caenorhabditis</taxon>
    </lineage>
</organism>
<dbReference type="PROSITE" id="PS50181">
    <property type="entry name" value="FBOX"/>
    <property type="match status" value="1"/>
</dbReference>
<dbReference type="PANTHER" id="PTHR21503:SF8">
    <property type="entry name" value="F-BOX ASSOCIATED DOMAIN-CONTAINING PROTEIN-RELATED"/>
    <property type="match status" value="1"/>
</dbReference>
<name>E3NVS0_CAERE</name>
<keyword evidence="3" id="KW-1185">Reference proteome</keyword>
<gene>
    <name evidence="2" type="ORF">CRE_26927</name>
</gene>
<dbReference type="PANTHER" id="PTHR21503">
    <property type="entry name" value="F-BOX-CONTAINING HYPOTHETICAL PROTEIN C.ELEGANS"/>
    <property type="match status" value="1"/>
</dbReference>
<dbReference type="Pfam" id="PF07735">
    <property type="entry name" value="FBA_2"/>
    <property type="match status" value="1"/>
</dbReference>